<reference evidence="1 2" key="1">
    <citation type="submission" date="2017-12" db="EMBL/GenBank/DDBJ databases">
        <title>Comparative genomics of Botrytis spp.</title>
        <authorList>
            <person name="Valero-Jimenez C.A."/>
            <person name="Tapia P."/>
            <person name="Veloso J."/>
            <person name="Silva-Moreno E."/>
            <person name="Staats M."/>
            <person name="Valdes J.H."/>
            <person name="Van Kan J.A.L."/>
        </authorList>
    </citation>
    <scope>NUCLEOTIDE SEQUENCE [LARGE SCALE GENOMIC DNA]</scope>
    <source>
        <strain evidence="1 2">Bp0003</strain>
    </source>
</reference>
<protein>
    <submittedName>
        <fullName evidence="1">Uncharacterized protein</fullName>
    </submittedName>
</protein>
<name>A0A4Z1FLC7_9HELO</name>
<evidence type="ECO:0000313" key="1">
    <source>
        <dbReference type="EMBL" id="TGO25285.1"/>
    </source>
</evidence>
<evidence type="ECO:0000313" key="2">
    <source>
        <dbReference type="Proteomes" id="UP000297910"/>
    </source>
</evidence>
<organism evidence="1 2">
    <name type="scientific">Botrytis paeoniae</name>
    <dbReference type="NCBI Taxonomy" id="278948"/>
    <lineage>
        <taxon>Eukaryota</taxon>
        <taxon>Fungi</taxon>
        <taxon>Dikarya</taxon>
        <taxon>Ascomycota</taxon>
        <taxon>Pezizomycotina</taxon>
        <taxon>Leotiomycetes</taxon>
        <taxon>Helotiales</taxon>
        <taxon>Sclerotiniaceae</taxon>
        <taxon>Botrytis</taxon>
    </lineage>
</organism>
<sequence length="110" mass="12597">MANLRTNSNKRARINAQEQDDVNDNVENAMTLIRKTLLTRSLDIKRLLEARLKRMSSMSNAAMSRFQQLCDDNAALEKENEDPSKLRTIDSSYQASEKKLRINIQGGREV</sequence>
<dbReference type="Proteomes" id="UP000297910">
    <property type="component" value="Unassembled WGS sequence"/>
</dbReference>
<proteinExistence type="predicted"/>
<keyword evidence="2" id="KW-1185">Reference proteome</keyword>
<accession>A0A4Z1FLC7</accession>
<dbReference type="AlphaFoldDB" id="A0A4Z1FLC7"/>
<comment type="caution">
    <text evidence="1">The sequence shown here is derived from an EMBL/GenBank/DDBJ whole genome shotgun (WGS) entry which is preliminary data.</text>
</comment>
<dbReference type="EMBL" id="PQXI01000083">
    <property type="protein sequence ID" value="TGO25285.1"/>
    <property type="molecule type" value="Genomic_DNA"/>
</dbReference>
<gene>
    <name evidence="1" type="ORF">BPAE_0083g00180</name>
</gene>